<name>A0ABS6YEJ4_9BACT</name>
<evidence type="ECO:0000259" key="4">
    <source>
        <dbReference type="Pfam" id="PF04542"/>
    </source>
</evidence>
<evidence type="ECO:0000313" key="6">
    <source>
        <dbReference type="EMBL" id="MBW4770006.1"/>
    </source>
</evidence>
<keyword evidence="1" id="KW-0805">Transcription regulation</keyword>
<feature type="domain" description="RNA polymerase sigma-70 region 2" evidence="4">
    <location>
        <begin position="28"/>
        <end position="88"/>
    </location>
</feature>
<keyword evidence="7" id="KW-1185">Reference proteome</keyword>
<evidence type="ECO:0000313" key="7">
    <source>
        <dbReference type="Proteomes" id="UP000788426"/>
    </source>
</evidence>
<evidence type="ECO:0000259" key="5">
    <source>
        <dbReference type="Pfam" id="PF08281"/>
    </source>
</evidence>
<dbReference type="PANTHER" id="PTHR43133">
    <property type="entry name" value="RNA POLYMERASE ECF-TYPE SIGMA FACTO"/>
    <property type="match status" value="1"/>
</dbReference>
<dbReference type="InterPro" id="IPR039425">
    <property type="entry name" value="RNA_pol_sigma-70-like"/>
</dbReference>
<evidence type="ECO:0000256" key="3">
    <source>
        <dbReference type="ARBA" id="ARBA00023163"/>
    </source>
</evidence>
<protein>
    <submittedName>
        <fullName evidence="6">Sigma-70 family RNA polymerase sigma factor</fullName>
    </submittedName>
</protein>
<dbReference type="RefSeq" id="WP_219482177.1">
    <property type="nucleotide sequence ID" value="NZ_JAHXCT010000007.1"/>
</dbReference>
<dbReference type="Pfam" id="PF08281">
    <property type="entry name" value="Sigma70_r4_2"/>
    <property type="match status" value="1"/>
</dbReference>
<dbReference type="NCBIfam" id="TIGR02937">
    <property type="entry name" value="sigma70-ECF"/>
    <property type="match status" value="1"/>
</dbReference>
<dbReference type="Proteomes" id="UP000788426">
    <property type="component" value="Unassembled WGS sequence"/>
</dbReference>
<evidence type="ECO:0000256" key="1">
    <source>
        <dbReference type="ARBA" id="ARBA00023015"/>
    </source>
</evidence>
<dbReference type="Pfam" id="PF04542">
    <property type="entry name" value="Sigma70_r2"/>
    <property type="match status" value="1"/>
</dbReference>
<gene>
    <name evidence="6" type="ORF">KZO38_09600</name>
</gene>
<keyword evidence="2" id="KW-0731">Sigma factor</keyword>
<dbReference type="PANTHER" id="PTHR43133:SF46">
    <property type="entry name" value="RNA POLYMERASE SIGMA-70 FACTOR ECF SUBFAMILY"/>
    <property type="match status" value="1"/>
</dbReference>
<dbReference type="InterPro" id="IPR013249">
    <property type="entry name" value="RNA_pol_sigma70_r4_t2"/>
</dbReference>
<dbReference type="EMBL" id="JAHXCT010000007">
    <property type="protein sequence ID" value="MBW4770006.1"/>
    <property type="molecule type" value="Genomic_DNA"/>
</dbReference>
<keyword evidence="3" id="KW-0804">Transcription</keyword>
<dbReference type="InterPro" id="IPR014284">
    <property type="entry name" value="RNA_pol_sigma-70_dom"/>
</dbReference>
<organism evidence="6 7">
    <name type="scientific">Hoylesella nanceiensis</name>
    <dbReference type="NCBI Taxonomy" id="425941"/>
    <lineage>
        <taxon>Bacteria</taxon>
        <taxon>Pseudomonadati</taxon>
        <taxon>Bacteroidota</taxon>
        <taxon>Bacteroidia</taxon>
        <taxon>Bacteroidales</taxon>
        <taxon>Prevotellaceae</taxon>
        <taxon>Hoylesella</taxon>
    </lineage>
</organism>
<sequence>MFRAKQDNNVVPFNNSYDLFKEVYNEQVDSLYAFVLKKVKNPELAQDIVQDTFLKFWDNRNALNPEANLQAYLFTIAHHLIIDAFRKEIKEITIDQYVSLYGAINENKTADSDILYKDVLQYVESSKTKLPSRACEIYKMSRDKGMTIKEISQNLSLSPQTVKNYLTTVLKVLRKELTKGGLICWLLSFLYEF</sequence>
<accession>A0ABS6YEJ4</accession>
<evidence type="ECO:0000256" key="2">
    <source>
        <dbReference type="ARBA" id="ARBA00023082"/>
    </source>
</evidence>
<comment type="caution">
    <text evidence="6">The sequence shown here is derived from an EMBL/GenBank/DDBJ whole genome shotgun (WGS) entry which is preliminary data.</text>
</comment>
<proteinExistence type="predicted"/>
<feature type="domain" description="RNA polymerase sigma factor 70 region 4 type 2" evidence="5">
    <location>
        <begin position="129"/>
        <end position="167"/>
    </location>
</feature>
<reference evidence="6 7" key="1">
    <citation type="submission" date="2021-07" db="EMBL/GenBank/DDBJ databases">
        <title>Genomic diversity and antimicrobial resistance of Prevotella spp. isolated from chronic lung disease airways.</title>
        <authorList>
            <person name="Webb K.A."/>
            <person name="Olagoke O.S."/>
            <person name="Baird T."/>
            <person name="Neill J."/>
            <person name="Pham A."/>
            <person name="Wells T.J."/>
            <person name="Ramsay K.A."/>
            <person name="Bell S.C."/>
            <person name="Sarovich D.S."/>
            <person name="Price E.P."/>
        </authorList>
    </citation>
    <scope>NUCLEOTIDE SEQUENCE [LARGE SCALE GENOMIC DNA]</scope>
    <source>
        <strain evidence="6 7">SCHI0011.S.12</strain>
    </source>
</reference>
<dbReference type="InterPro" id="IPR007627">
    <property type="entry name" value="RNA_pol_sigma70_r2"/>
</dbReference>